<dbReference type="Proteomes" id="UP000298179">
    <property type="component" value="Unassembled WGS sequence"/>
</dbReference>
<evidence type="ECO:0000313" key="2">
    <source>
        <dbReference type="EMBL" id="TFF27120.1"/>
    </source>
</evidence>
<evidence type="ECO:0000259" key="1">
    <source>
        <dbReference type="Pfam" id="PF18480"/>
    </source>
</evidence>
<organism evidence="2 3">
    <name type="scientific">Jiella endophytica</name>
    <dbReference type="NCBI Taxonomy" id="2558362"/>
    <lineage>
        <taxon>Bacteria</taxon>
        <taxon>Pseudomonadati</taxon>
        <taxon>Pseudomonadota</taxon>
        <taxon>Alphaproteobacteria</taxon>
        <taxon>Hyphomicrobiales</taxon>
        <taxon>Aurantimonadaceae</taxon>
        <taxon>Jiella</taxon>
    </lineage>
</organism>
<protein>
    <recommendedName>
        <fullName evidence="1">DUF5615 domain-containing protein</fullName>
    </recommendedName>
</protein>
<dbReference type="Pfam" id="PF18480">
    <property type="entry name" value="DUF5615"/>
    <property type="match status" value="1"/>
</dbReference>
<dbReference type="EMBL" id="SOZD01000001">
    <property type="protein sequence ID" value="TFF27120.1"/>
    <property type="molecule type" value="Genomic_DNA"/>
</dbReference>
<comment type="caution">
    <text evidence="2">The sequence shown here is derived from an EMBL/GenBank/DDBJ whole genome shotgun (WGS) entry which is preliminary data.</text>
</comment>
<keyword evidence="3" id="KW-1185">Reference proteome</keyword>
<proteinExistence type="predicted"/>
<sequence length="116" mass="13143">MRKILLDENMPRRLSRLINEAGGDATPFPNDWKRPPDAEMLDFAEKQGFDLILTADKNMPFQQTLGHRKLCVVVMLTSDRKSADRQASQIVGCLEAFVDGRFMVLDSEGHLNFHPA</sequence>
<evidence type="ECO:0000313" key="3">
    <source>
        <dbReference type="Proteomes" id="UP000298179"/>
    </source>
</evidence>
<name>A0A4Y8RS15_9HYPH</name>
<gene>
    <name evidence="2" type="ORF">E3C22_01155</name>
</gene>
<reference evidence="2 3" key="1">
    <citation type="submission" date="2019-03" db="EMBL/GenBank/DDBJ databases">
        <title>Jiella endophytica sp. nov., a novel endophytic bacterium isolated from root of Ficus microcarpa Linn. f.</title>
        <authorList>
            <person name="Tuo L."/>
        </authorList>
    </citation>
    <scope>NUCLEOTIDE SEQUENCE [LARGE SCALE GENOMIC DNA]</scope>
    <source>
        <strain evidence="2 3">CBS5Q-3</strain>
    </source>
</reference>
<dbReference type="AlphaFoldDB" id="A0A4Y8RS15"/>
<feature type="domain" description="DUF5615" evidence="1">
    <location>
        <begin position="3"/>
        <end position="97"/>
    </location>
</feature>
<dbReference type="RefSeq" id="WP_167591587.1">
    <property type="nucleotide sequence ID" value="NZ_SOZD01000001.1"/>
</dbReference>
<accession>A0A4Y8RS15</accession>
<dbReference type="InterPro" id="IPR041049">
    <property type="entry name" value="DUF5615"/>
</dbReference>